<dbReference type="PIRSF" id="PIRSF001455">
    <property type="entry name" value="DHQ_synth"/>
    <property type="match status" value="1"/>
</dbReference>
<evidence type="ECO:0000256" key="5">
    <source>
        <dbReference type="ARBA" id="ARBA00004496"/>
    </source>
</evidence>
<evidence type="ECO:0000256" key="4">
    <source>
        <dbReference type="ARBA" id="ARBA00003485"/>
    </source>
</evidence>
<reference evidence="22 23" key="1">
    <citation type="submission" date="2014-07" db="EMBL/GenBank/DDBJ databases">
        <authorList>
            <person name="McCorrison J."/>
            <person name="Sanka R."/>
            <person name="Torralba M."/>
            <person name="Gillis M."/>
            <person name="Haft D.H."/>
            <person name="Methe B."/>
            <person name="Sutton G."/>
            <person name="Nelson K.E."/>
        </authorList>
    </citation>
    <scope>NUCLEOTIDE SEQUENCE [LARGE SCALE GENOMIC DNA]</scope>
    <source>
        <strain evidence="22 23">DNF00666</strain>
    </source>
</reference>
<name>A0A096B0L9_9BACT</name>
<keyword evidence="18" id="KW-0170">Cobalt</keyword>
<evidence type="ECO:0000256" key="12">
    <source>
        <dbReference type="ARBA" id="ARBA00022723"/>
    </source>
</evidence>
<evidence type="ECO:0000313" key="22">
    <source>
        <dbReference type="EMBL" id="KGF52833.1"/>
    </source>
</evidence>
<keyword evidence="13" id="KW-0547">Nucleotide-binding</keyword>
<keyword evidence="16" id="KW-0057">Aromatic amino acid biosynthesis</keyword>
<dbReference type="InterPro" id="IPR056179">
    <property type="entry name" value="DHQS_C"/>
</dbReference>
<dbReference type="Pfam" id="PF01761">
    <property type="entry name" value="DHQ_synthase"/>
    <property type="match status" value="1"/>
</dbReference>
<dbReference type="PANTHER" id="PTHR43622:SF7">
    <property type="entry name" value="3-DEHYDROQUINATE SYNTHASE, CHLOROPLASTIC"/>
    <property type="match status" value="1"/>
</dbReference>
<evidence type="ECO:0000313" key="23">
    <source>
        <dbReference type="Proteomes" id="UP000029578"/>
    </source>
</evidence>
<dbReference type="NCBIfam" id="TIGR01357">
    <property type="entry name" value="aroB"/>
    <property type="match status" value="1"/>
</dbReference>
<evidence type="ECO:0000256" key="1">
    <source>
        <dbReference type="ARBA" id="ARBA00001393"/>
    </source>
</evidence>
<dbReference type="InterPro" id="IPR016037">
    <property type="entry name" value="DHQ_synth_AroB"/>
</dbReference>
<evidence type="ECO:0000256" key="3">
    <source>
        <dbReference type="ARBA" id="ARBA00001941"/>
    </source>
</evidence>
<evidence type="ECO:0000259" key="20">
    <source>
        <dbReference type="Pfam" id="PF01761"/>
    </source>
</evidence>
<comment type="pathway">
    <text evidence="6">Metabolic intermediate biosynthesis; chorismate biosynthesis; chorismate from D-erythrose 4-phosphate and phosphoenolpyruvate: step 2/7.</text>
</comment>
<keyword evidence="12" id="KW-0479">Metal-binding</keyword>
<gene>
    <name evidence="22" type="ORF">HMPREF0661_02840</name>
</gene>
<evidence type="ECO:0000256" key="19">
    <source>
        <dbReference type="NCBIfam" id="TIGR01357"/>
    </source>
</evidence>
<evidence type="ECO:0000256" key="14">
    <source>
        <dbReference type="ARBA" id="ARBA00022833"/>
    </source>
</evidence>
<dbReference type="InterPro" id="IPR050071">
    <property type="entry name" value="Dehydroquinate_synthase"/>
</dbReference>
<evidence type="ECO:0000256" key="13">
    <source>
        <dbReference type="ARBA" id="ARBA00022741"/>
    </source>
</evidence>
<comment type="subcellular location">
    <subcellularLocation>
        <location evidence="5">Cytoplasm</location>
    </subcellularLocation>
</comment>
<comment type="caution">
    <text evidence="22">The sequence shown here is derived from an EMBL/GenBank/DDBJ whole genome shotgun (WGS) entry which is preliminary data.</text>
</comment>
<comment type="cofactor">
    <cofactor evidence="3">
        <name>Co(2+)</name>
        <dbReference type="ChEBI" id="CHEBI:48828"/>
    </cofactor>
</comment>
<dbReference type="PANTHER" id="PTHR43622">
    <property type="entry name" value="3-DEHYDROQUINATE SYNTHASE"/>
    <property type="match status" value="1"/>
</dbReference>
<dbReference type="GO" id="GO:0046872">
    <property type="term" value="F:metal ion binding"/>
    <property type="evidence" value="ECO:0007669"/>
    <property type="project" value="UniProtKB-KW"/>
</dbReference>
<dbReference type="Pfam" id="PF24621">
    <property type="entry name" value="DHQS_C"/>
    <property type="match status" value="1"/>
</dbReference>
<keyword evidence="10" id="KW-0963">Cytoplasm</keyword>
<dbReference type="InterPro" id="IPR030960">
    <property type="entry name" value="DHQS/DOIS_N"/>
</dbReference>
<dbReference type="AlphaFoldDB" id="A0A096B0L9"/>
<evidence type="ECO:0000256" key="15">
    <source>
        <dbReference type="ARBA" id="ARBA00023027"/>
    </source>
</evidence>
<sequence>MRQNIIISKQFKSELATAISECEKDKIFVLVDETTREMCWELIKDYFCLKQAHVITIGTTDSSKTLDTLASVWEALQQGGATRHSLLINLGGGIVTDLGGFAASTFKRGINFINIPTTLLAMVDASVGGKTGVNFGGLKNEIGVFSEADVVLLNTEWLKTLDTANIRSGYAEMLKHGLIADEAMWAELINFNLAQPDLQQLIEMLGKSVRVKECIVQEDPHEKGIRKALNLGHTFGHAFESWALEKSPILHGYAVAFGLIAELYLSVVKTGFPTERMRQTVNFIREYYGTLPITCNDYPKFIEFMHHDKKNRGNEINVTLLSGIGDVRINQSVSEDEVKEALDFVREGC</sequence>
<protein>
    <recommendedName>
        <fullName evidence="9 19">3-dehydroquinate synthase</fullName>
        <ecNumber evidence="8 19">4.2.3.4</ecNumber>
    </recommendedName>
</protein>
<dbReference type="GO" id="GO:0000166">
    <property type="term" value="F:nucleotide binding"/>
    <property type="evidence" value="ECO:0007669"/>
    <property type="project" value="UniProtKB-KW"/>
</dbReference>
<keyword evidence="11" id="KW-0028">Amino-acid biosynthesis</keyword>
<dbReference type="GO" id="GO:0005737">
    <property type="term" value="C:cytoplasm"/>
    <property type="evidence" value="ECO:0007669"/>
    <property type="project" value="UniProtKB-SubCell"/>
</dbReference>
<feature type="domain" description="3-dehydroquinate synthase N-terminal" evidence="20">
    <location>
        <begin position="55"/>
        <end position="167"/>
    </location>
</feature>
<organism evidence="22 23">
    <name type="scientific">Prevotella melaninogenica DNF00666</name>
    <dbReference type="NCBI Taxonomy" id="1401073"/>
    <lineage>
        <taxon>Bacteria</taxon>
        <taxon>Pseudomonadati</taxon>
        <taxon>Bacteroidota</taxon>
        <taxon>Bacteroidia</taxon>
        <taxon>Bacteroidales</taxon>
        <taxon>Prevotellaceae</taxon>
        <taxon>Prevotella</taxon>
    </lineage>
</organism>
<dbReference type="Gene3D" id="3.40.50.1970">
    <property type="match status" value="1"/>
</dbReference>
<dbReference type="GO" id="GO:0008652">
    <property type="term" value="P:amino acid biosynthetic process"/>
    <property type="evidence" value="ECO:0007669"/>
    <property type="project" value="UniProtKB-KW"/>
</dbReference>
<evidence type="ECO:0000256" key="10">
    <source>
        <dbReference type="ARBA" id="ARBA00022490"/>
    </source>
</evidence>
<dbReference type="GO" id="GO:0009423">
    <property type="term" value="P:chorismate biosynthetic process"/>
    <property type="evidence" value="ECO:0007669"/>
    <property type="project" value="UniProtKB-UniRule"/>
</dbReference>
<comment type="similarity">
    <text evidence="7">Belongs to the sugar phosphate cyclases superfamily. Dehydroquinate synthase family.</text>
</comment>
<evidence type="ECO:0000256" key="8">
    <source>
        <dbReference type="ARBA" id="ARBA00013031"/>
    </source>
</evidence>
<evidence type="ECO:0000256" key="7">
    <source>
        <dbReference type="ARBA" id="ARBA00005412"/>
    </source>
</evidence>
<dbReference type="EC" id="4.2.3.4" evidence="8 19"/>
<keyword evidence="17" id="KW-0456">Lyase</keyword>
<dbReference type="SUPFAM" id="SSF56796">
    <property type="entry name" value="Dehydroquinate synthase-like"/>
    <property type="match status" value="1"/>
</dbReference>
<dbReference type="GO" id="GO:0003856">
    <property type="term" value="F:3-dehydroquinate synthase activity"/>
    <property type="evidence" value="ECO:0007669"/>
    <property type="project" value="UniProtKB-UniRule"/>
</dbReference>
<dbReference type="GO" id="GO:0009073">
    <property type="term" value="P:aromatic amino acid family biosynthetic process"/>
    <property type="evidence" value="ECO:0007669"/>
    <property type="project" value="UniProtKB-KW"/>
</dbReference>
<feature type="domain" description="3-dehydroquinate synthase C-terminal" evidence="21">
    <location>
        <begin position="169"/>
        <end position="311"/>
    </location>
</feature>
<evidence type="ECO:0000256" key="17">
    <source>
        <dbReference type="ARBA" id="ARBA00023239"/>
    </source>
</evidence>
<evidence type="ECO:0000256" key="16">
    <source>
        <dbReference type="ARBA" id="ARBA00023141"/>
    </source>
</evidence>
<dbReference type="RefSeq" id="WP_036862655.1">
    <property type="nucleotide sequence ID" value="NZ_JRNS01000181.1"/>
</dbReference>
<dbReference type="Proteomes" id="UP000029578">
    <property type="component" value="Unassembled WGS sequence"/>
</dbReference>
<dbReference type="EMBL" id="JRNS01000181">
    <property type="protein sequence ID" value="KGF52833.1"/>
    <property type="molecule type" value="Genomic_DNA"/>
</dbReference>
<comment type="cofactor">
    <cofactor evidence="2">
        <name>NAD(+)</name>
        <dbReference type="ChEBI" id="CHEBI:57540"/>
    </cofactor>
</comment>
<dbReference type="Gene3D" id="1.20.1090.10">
    <property type="entry name" value="Dehydroquinate synthase-like - alpha domain"/>
    <property type="match status" value="1"/>
</dbReference>
<comment type="function">
    <text evidence="4">Catalyzes the conversion of 3-deoxy-D-arabino-heptulosonate 7-phosphate (DAHP) to dehydroquinate (DHQ).</text>
</comment>
<evidence type="ECO:0000256" key="9">
    <source>
        <dbReference type="ARBA" id="ARBA00017684"/>
    </source>
</evidence>
<dbReference type="CDD" id="cd08195">
    <property type="entry name" value="DHQS"/>
    <property type="match status" value="1"/>
</dbReference>
<accession>A0A096B0L9</accession>
<proteinExistence type="inferred from homology"/>
<evidence type="ECO:0000259" key="21">
    <source>
        <dbReference type="Pfam" id="PF24621"/>
    </source>
</evidence>
<evidence type="ECO:0000256" key="18">
    <source>
        <dbReference type="ARBA" id="ARBA00023285"/>
    </source>
</evidence>
<dbReference type="InterPro" id="IPR030963">
    <property type="entry name" value="DHQ_synth_fam"/>
</dbReference>
<evidence type="ECO:0000256" key="6">
    <source>
        <dbReference type="ARBA" id="ARBA00004661"/>
    </source>
</evidence>
<evidence type="ECO:0000256" key="11">
    <source>
        <dbReference type="ARBA" id="ARBA00022605"/>
    </source>
</evidence>
<comment type="catalytic activity">
    <reaction evidence="1">
        <text>7-phospho-2-dehydro-3-deoxy-D-arabino-heptonate = 3-dehydroquinate + phosphate</text>
        <dbReference type="Rhea" id="RHEA:21968"/>
        <dbReference type="ChEBI" id="CHEBI:32364"/>
        <dbReference type="ChEBI" id="CHEBI:43474"/>
        <dbReference type="ChEBI" id="CHEBI:58394"/>
        <dbReference type="EC" id="4.2.3.4"/>
    </reaction>
</comment>
<evidence type="ECO:0000256" key="2">
    <source>
        <dbReference type="ARBA" id="ARBA00001911"/>
    </source>
</evidence>
<keyword evidence="14" id="KW-0862">Zinc</keyword>
<keyword evidence="15" id="KW-0520">NAD</keyword>